<feature type="signal peptide" evidence="2">
    <location>
        <begin position="1"/>
        <end position="22"/>
    </location>
</feature>
<dbReference type="PATRIC" id="fig|43658.5.peg.4289"/>
<accession>A0A0F4QEL4</accession>
<evidence type="ECO:0000313" key="4">
    <source>
        <dbReference type="Proteomes" id="UP000033452"/>
    </source>
</evidence>
<reference evidence="3 4" key="1">
    <citation type="journal article" date="2015" name="BMC Genomics">
        <title>Genome mining reveals unlocked bioactive potential of marine Gram-negative bacteria.</title>
        <authorList>
            <person name="Machado H."/>
            <person name="Sonnenschein E.C."/>
            <person name="Melchiorsen J."/>
            <person name="Gram L."/>
        </authorList>
    </citation>
    <scope>NUCLEOTIDE SEQUENCE [LARGE SCALE GENOMIC DNA]</scope>
    <source>
        <strain evidence="3 4">S2471</strain>
    </source>
</reference>
<dbReference type="AlphaFoldDB" id="A0A0F4QEL4"/>
<feature type="region of interest" description="Disordered" evidence="1">
    <location>
        <begin position="21"/>
        <end position="80"/>
    </location>
</feature>
<feature type="chain" id="PRO_5002475606" evidence="2">
    <location>
        <begin position="23"/>
        <end position="108"/>
    </location>
</feature>
<evidence type="ECO:0000256" key="2">
    <source>
        <dbReference type="SAM" id="SignalP"/>
    </source>
</evidence>
<feature type="compositionally biased region" description="Polar residues" evidence="1">
    <location>
        <begin position="61"/>
        <end position="77"/>
    </location>
</feature>
<comment type="caution">
    <text evidence="3">The sequence shown here is derived from an EMBL/GenBank/DDBJ whole genome shotgun (WGS) entry which is preliminary data.</text>
</comment>
<keyword evidence="4" id="KW-1185">Reference proteome</keyword>
<proteinExistence type="predicted"/>
<dbReference type="RefSeq" id="WP_046006798.1">
    <property type="nucleotide sequence ID" value="NZ_JXYA01000055.1"/>
</dbReference>
<evidence type="ECO:0000256" key="1">
    <source>
        <dbReference type="SAM" id="MobiDB-lite"/>
    </source>
</evidence>
<dbReference type="OrthoDB" id="6294256at2"/>
<sequence length="108" mass="11155">MTKEIPSLLLVIVMAASLSACGSGDSKDSVQTGDQGTNVDKPVTSKPNPEPKPTPGKAIHTVSQTAQAQPVIQSASSGRHDLKASTVIVTQKASSNNFQLDNAQTALD</sequence>
<name>A0A0F4QEL4_9GAMM</name>
<feature type="compositionally biased region" description="Polar residues" evidence="1">
    <location>
        <begin position="29"/>
        <end position="38"/>
    </location>
</feature>
<dbReference type="PROSITE" id="PS51257">
    <property type="entry name" value="PROKAR_LIPOPROTEIN"/>
    <property type="match status" value="1"/>
</dbReference>
<keyword evidence="2" id="KW-0732">Signal</keyword>
<dbReference type="EMBL" id="JXYA01000055">
    <property type="protein sequence ID" value="KJZ06116.1"/>
    <property type="molecule type" value="Genomic_DNA"/>
</dbReference>
<gene>
    <name evidence="3" type="ORF">TW77_20300</name>
</gene>
<organism evidence="3 4">
    <name type="scientific">Pseudoalteromonas rubra</name>
    <dbReference type="NCBI Taxonomy" id="43658"/>
    <lineage>
        <taxon>Bacteria</taxon>
        <taxon>Pseudomonadati</taxon>
        <taxon>Pseudomonadota</taxon>
        <taxon>Gammaproteobacteria</taxon>
        <taxon>Alteromonadales</taxon>
        <taxon>Pseudoalteromonadaceae</taxon>
        <taxon>Pseudoalteromonas</taxon>
    </lineage>
</organism>
<dbReference type="Proteomes" id="UP000033452">
    <property type="component" value="Unassembled WGS sequence"/>
</dbReference>
<protein>
    <submittedName>
        <fullName evidence="3">Uncharacterized protein</fullName>
    </submittedName>
</protein>
<evidence type="ECO:0000313" key="3">
    <source>
        <dbReference type="EMBL" id="KJZ06116.1"/>
    </source>
</evidence>